<sequence length="372" mass="41626">MVYWFDFTRGFTEHFTVGDKLGEGAYGCTHICFEKSTGHEYAVKILRKEGMQPEDREAVQKEVKILKTVSQSIENIVVLYGVFEDSTAVYLLLELCTGGELFDHIKEQGSFSEADAANIVRQILRVTAECHLNGIIHRDLKPENFLYASKGLDVLKAIDFGLSDFFKPDTKFTRIVGSPYYVAPEVLKKNYGPAADVWSVGVIAYVLLCGGPPFWGETDEELFDSIIDDPLDLETDPWPNVSESAKDLLRRLLTKDGRLRLSASQALSHPWVREGGAAPQIPLCYDIVNSLHQFSKQSALKRLFFKNFAQNWDAKHQLQSLADQFTALDKDNSGKVTLSEFQAAIEVRFQLPSGVNDKGKGGRLILRPSPPS</sequence>
<dbReference type="CDD" id="cd05117">
    <property type="entry name" value="STKc_CAMK"/>
    <property type="match status" value="1"/>
</dbReference>
<dbReference type="InterPro" id="IPR017441">
    <property type="entry name" value="Protein_kinase_ATP_BS"/>
</dbReference>
<dbReference type="Gene3D" id="1.10.510.10">
    <property type="entry name" value="Transferase(Phosphotransferase) domain 1"/>
    <property type="match status" value="1"/>
</dbReference>
<dbReference type="FunFam" id="1.10.510.10:FF:000571">
    <property type="entry name" value="Maternal embryonic leucine zipper kinase"/>
    <property type="match status" value="1"/>
</dbReference>
<dbReference type="InterPro" id="IPR011009">
    <property type="entry name" value="Kinase-like_dom_sf"/>
</dbReference>
<dbReference type="InterPro" id="IPR011992">
    <property type="entry name" value="EF-hand-dom_pair"/>
</dbReference>
<comment type="similarity">
    <text evidence="8">Belongs to the protein kinase superfamily.</text>
</comment>
<evidence type="ECO:0000256" key="1">
    <source>
        <dbReference type="ARBA" id="ARBA00022527"/>
    </source>
</evidence>
<dbReference type="PROSITE" id="PS50222">
    <property type="entry name" value="EF_HAND_2"/>
    <property type="match status" value="1"/>
</dbReference>
<evidence type="ECO:0000256" key="8">
    <source>
        <dbReference type="RuleBase" id="RU000304"/>
    </source>
</evidence>
<dbReference type="PROSITE" id="PS00108">
    <property type="entry name" value="PROTEIN_KINASE_ST"/>
    <property type="match status" value="1"/>
</dbReference>
<dbReference type="GO" id="GO:0005509">
    <property type="term" value="F:calcium ion binding"/>
    <property type="evidence" value="ECO:0007669"/>
    <property type="project" value="InterPro"/>
</dbReference>
<evidence type="ECO:0000256" key="2">
    <source>
        <dbReference type="ARBA" id="ARBA00022679"/>
    </source>
</evidence>
<dbReference type="Gene3D" id="1.10.238.10">
    <property type="entry name" value="EF-hand"/>
    <property type="match status" value="2"/>
</dbReference>
<dbReference type="EMBL" id="GBEZ01015411">
    <property type="protein sequence ID" value="JAC70749.1"/>
    <property type="molecule type" value="Transcribed_RNA"/>
</dbReference>
<gene>
    <name evidence="11" type="primary">CPK</name>
    <name evidence="11" type="ORF">TSPGSL018_3446</name>
</gene>
<dbReference type="SMART" id="SM00220">
    <property type="entry name" value="S_TKc"/>
    <property type="match status" value="1"/>
</dbReference>
<keyword evidence="3 7" id="KW-0547">Nucleotide-binding</keyword>
<dbReference type="FunFam" id="3.30.200.20:FF:000042">
    <property type="entry name" value="Aurora kinase A"/>
    <property type="match status" value="1"/>
</dbReference>
<dbReference type="InterPro" id="IPR050205">
    <property type="entry name" value="CDPK_Ser/Thr_kinases"/>
</dbReference>
<protein>
    <submittedName>
        <fullName evidence="11">Calcium-dependent protein kinase</fullName>
    </submittedName>
</protein>
<keyword evidence="6 7" id="KW-0067">ATP-binding</keyword>
<dbReference type="SUPFAM" id="SSF47473">
    <property type="entry name" value="EF-hand"/>
    <property type="match status" value="1"/>
</dbReference>
<dbReference type="PROSITE" id="PS00107">
    <property type="entry name" value="PROTEIN_KINASE_ATP"/>
    <property type="match status" value="1"/>
</dbReference>
<organism evidence="11">
    <name type="scientific">Tetraselmis sp. GSL018</name>
    <dbReference type="NCBI Taxonomy" id="582737"/>
    <lineage>
        <taxon>Eukaryota</taxon>
        <taxon>Viridiplantae</taxon>
        <taxon>Chlorophyta</taxon>
        <taxon>core chlorophytes</taxon>
        <taxon>Chlorodendrophyceae</taxon>
        <taxon>Chlorodendrales</taxon>
        <taxon>Chlorodendraceae</taxon>
        <taxon>Tetraselmis</taxon>
    </lineage>
</organism>
<dbReference type="AlphaFoldDB" id="A0A061RJ19"/>
<dbReference type="GO" id="GO:0004674">
    <property type="term" value="F:protein serine/threonine kinase activity"/>
    <property type="evidence" value="ECO:0007669"/>
    <property type="project" value="UniProtKB-KW"/>
</dbReference>
<evidence type="ECO:0000256" key="5">
    <source>
        <dbReference type="ARBA" id="ARBA00022837"/>
    </source>
</evidence>
<evidence type="ECO:0000256" key="3">
    <source>
        <dbReference type="ARBA" id="ARBA00022741"/>
    </source>
</evidence>
<proteinExistence type="inferred from homology"/>
<evidence type="ECO:0000256" key="7">
    <source>
        <dbReference type="PROSITE-ProRule" id="PRU10141"/>
    </source>
</evidence>
<dbReference type="Pfam" id="PF00069">
    <property type="entry name" value="Pkinase"/>
    <property type="match status" value="1"/>
</dbReference>
<dbReference type="PROSITE" id="PS00018">
    <property type="entry name" value="EF_HAND_1"/>
    <property type="match status" value="1"/>
</dbReference>
<keyword evidence="1 8" id="KW-0723">Serine/threonine-protein kinase</keyword>
<feature type="binding site" evidence="7">
    <location>
        <position position="44"/>
    </location>
    <ligand>
        <name>ATP</name>
        <dbReference type="ChEBI" id="CHEBI:30616"/>
    </ligand>
</feature>
<feature type="domain" description="Protein kinase" evidence="9">
    <location>
        <begin position="15"/>
        <end position="272"/>
    </location>
</feature>
<evidence type="ECO:0000256" key="6">
    <source>
        <dbReference type="ARBA" id="ARBA00022840"/>
    </source>
</evidence>
<keyword evidence="4 11" id="KW-0418">Kinase</keyword>
<name>A0A061RJ19_9CHLO</name>
<dbReference type="InterPro" id="IPR008271">
    <property type="entry name" value="Ser/Thr_kinase_AS"/>
</dbReference>
<dbReference type="GO" id="GO:0005524">
    <property type="term" value="F:ATP binding"/>
    <property type="evidence" value="ECO:0007669"/>
    <property type="project" value="UniProtKB-UniRule"/>
</dbReference>
<keyword evidence="2" id="KW-0808">Transferase</keyword>
<dbReference type="SUPFAM" id="SSF56112">
    <property type="entry name" value="Protein kinase-like (PK-like)"/>
    <property type="match status" value="1"/>
</dbReference>
<dbReference type="Gene3D" id="3.30.200.20">
    <property type="entry name" value="Phosphorylase Kinase, domain 1"/>
    <property type="match status" value="1"/>
</dbReference>
<reference evidence="11" key="1">
    <citation type="submission" date="2014-05" db="EMBL/GenBank/DDBJ databases">
        <title>The transcriptome of the halophilic microalga Tetraselmis sp. GSL018 isolated from the Great Salt Lake, Utah.</title>
        <authorList>
            <person name="Jinkerson R.E."/>
            <person name="D'Adamo S."/>
            <person name="Posewitz M.C."/>
        </authorList>
    </citation>
    <scope>NUCLEOTIDE SEQUENCE</scope>
    <source>
        <strain evidence="11">GSL018</strain>
    </source>
</reference>
<accession>A0A061RJ19</accession>
<dbReference type="PANTHER" id="PTHR24349">
    <property type="entry name" value="SERINE/THREONINE-PROTEIN KINASE"/>
    <property type="match status" value="1"/>
</dbReference>
<evidence type="ECO:0000259" key="10">
    <source>
        <dbReference type="PROSITE" id="PS50222"/>
    </source>
</evidence>
<dbReference type="PROSITE" id="PS50011">
    <property type="entry name" value="PROTEIN_KINASE_DOM"/>
    <property type="match status" value="1"/>
</dbReference>
<keyword evidence="5" id="KW-0106">Calcium</keyword>
<dbReference type="InterPro" id="IPR018247">
    <property type="entry name" value="EF_Hand_1_Ca_BS"/>
</dbReference>
<evidence type="ECO:0000313" key="11">
    <source>
        <dbReference type="EMBL" id="JAC70749.1"/>
    </source>
</evidence>
<evidence type="ECO:0000256" key="4">
    <source>
        <dbReference type="ARBA" id="ARBA00022777"/>
    </source>
</evidence>
<feature type="domain" description="EF-hand" evidence="10">
    <location>
        <begin position="316"/>
        <end position="351"/>
    </location>
</feature>
<dbReference type="InterPro" id="IPR002048">
    <property type="entry name" value="EF_hand_dom"/>
</dbReference>
<evidence type="ECO:0000259" key="9">
    <source>
        <dbReference type="PROSITE" id="PS50011"/>
    </source>
</evidence>
<dbReference type="InterPro" id="IPR000719">
    <property type="entry name" value="Prot_kinase_dom"/>
</dbReference>